<dbReference type="EMBL" id="LWHQ01000022">
    <property type="protein sequence ID" value="OAS24742.1"/>
    <property type="molecule type" value="Genomic_DNA"/>
</dbReference>
<accession>A0A179SAB5</accession>
<dbReference type="SUPFAM" id="SSF89796">
    <property type="entry name" value="CoA-transferase family III (CaiB/BaiF)"/>
    <property type="match status" value="1"/>
</dbReference>
<dbReference type="Gene3D" id="3.30.1540.10">
    <property type="entry name" value="formyl-coa transferase, domain 3"/>
    <property type="match status" value="1"/>
</dbReference>
<dbReference type="Proteomes" id="UP000078316">
    <property type="component" value="Unassembled WGS sequence"/>
</dbReference>
<proteinExistence type="predicted"/>
<dbReference type="InterPro" id="IPR003673">
    <property type="entry name" value="CoA-Trfase_fam_III"/>
</dbReference>
<name>A0A179SAB5_9HYPH</name>
<feature type="region of interest" description="Disordered" evidence="2">
    <location>
        <begin position="358"/>
        <end position="384"/>
    </location>
</feature>
<reference evidence="3 4" key="1">
    <citation type="submission" date="2016-04" db="EMBL/GenBank/DDBJ databases">
        <authorList>
            <person name="Evans L.H."/>
            <person name="Alamgir A."/>
            <person name="Owens N."/>
            <person name="Weber N.D."/>
            <person name="Virtaneva K."/>
            <person name="Barbian K."/>
            <person name="Babar A."/>
            <person name="Rosenke K."/>
        </authorList>
    </citation>
    <scope>NUCLEOTIDE SEQUENCE [LARGE SCALE GENOMIC DNA]</scope>
    <source>
        <strain evidence="3 4">PMB02</strain>
    </source>
</reference>
<evidence type="ECO:0000313" key="4">
    <source>
        <dbReference type="Proteomes" id="UP000078316"/>
    </source>
</evidence>
<dbReference type="InterPro" id="IPR050483">
    <property type="entry name" value="CoA-transferase_III_domain"/>
</dbReference>
<dbReference type="GO" id="GO:0008410">
    <property type="term" value="F:CoA-transferase activity"/>
    <property type="evidence" value="ECO:0007669"/>
    <property type="project" value="TreeGrafter"/>
</dbReference>
<dbReference type="OrthoDB" id="9806585at2"/>
<protein>
    <recommendedName>
        <fullName evidence="5">Carnitine dehydratase</fullName>
    </recommendedName>
</protein>
<sequence>MLPLAGTKVVEIAQNIAGPYAGEILAMLGADVLKIERPQGGDDARGWGPPFVDGMATTFHTVNRNKRAVTLDLKDPAGIAWLKEHVAGCDVLVQNMRPGSLEALGLGADVLRAENPRLIYCSLRAFGHAGPMRLQGGYEPMIQAAAGLFSVNGQEGGPPTRVGMQVLDLGTGLWAALGTLAALIERGRTGRGCVVDTSLYETALGWLTVHFAGFLATGEHPTRHGSGNPRVVVFQSFVTADGEVVIAAANDRLFRKLAVALGHPEWGEDERFRTNALRVANKAAIIPRIARILLEGTTAAWVERLERAGIPCARINDLHQVRDDPHLAALDLLRDLPGLGLRTVGLPVSFDRVRPPVHRRAPHLGEHNGEMGLPEGDQAGPAGA</sequence>
<evidence type="ECO:0000256" key="2">
    <source>
        <dbReference type="SAM" id="MobiDB-lite"/>
    </source>
</evidence>
<keyword evidence="1" id="KW-0808">Transferase</keyword>
<comment type="caution">
    <text evidence="3">The sequence shown here is derived from an EMBL/GenBank/DDBJ whole genome shotgun (WGS) entry which is preliminary data.</text>
</comment>
<dbReference type="RefSeq" id="WP_048434532.1">
    <property type="nucleotide sequence ID" value="NZ_LWHQ01000022.1"/>
</dbReference>
<gene>
    <name evidence="3" type="ORF">A5481_13530</name>
</gene>
<dbReference type="PANTHER" id="PTHR48207">
    <property type="entry name" value="SUCCINATE--HYDROXYMETHYLGLUTARATE COA-TRANSFERASE"/>
    <property type="match status" value="1"/>
</dbReference>
<dbReference type="InterPro" id="IPR044855">
    <property type="entry name" value="CoA-Trfase_III_dom3_sf"/>
</dbReference>
<dbReference type="InterPro" id="IPR023606">
    <property type="entry name" value="CoA-Trfase_III_dom_1_sf"/>
</dbReference>
<dbReference type="STRING" id="427683.A5481_13530"/>
<organism evidence="3 4">
    <name type="scientific">Methylobacterium platani</name>
    <dbReference type="NCBI Taxonomy" id="427683"/>
    <lineage>
        <taxon>Bacteria</taxon>
        <taxon>Pseudomonadati</taxon>
        <taxon>Pseudomonadota</taxon>
        <taxon>Alphaproteobacteria</taxon>
        <taxon>Hyphomicrobiales</taxon>
        <taxon>Methylobacteriaceae</taxon>
        <taxon>Methylobacterium</taxon>
    </lineage>
</organism>
<dbReference type="Pfam" id="PF02515">
    <property type="entry name" value="CoA_transf_3"/>
    <property type="match status" value="1"/>
</dbReference>
<evidence type="ECO:0000256" key="1">
    <source>
        <dbReference type="ARBA" id="ARBA00022679"/>
    </source>
</evidence>
<dbReference type="PANTHER" id="PTHR48207:SF3">
    <property type="entry name" value="SUCCINATE--HYDROXYMETHYLGLUTARATE COA-TRANSFERASE"/>
    <property type="match status" value="1"/>
</dbReference>
<evidence type="ECO:0008006" key="5">
    <source>
        <dbReference type="Google" id="ProtNLM"/>
    </source>
</evidence>
<evidence type="ECO:0000313" key="3">
    <source>
        <dbReference type="EMBL" id="OAS24742.1"/>
    </source>
</evidence>
<dbReference type="Gene3D" id="3.40.50.10540">
    <property type="entry name" value="Crotonobetainyl-coa:carnitine coa-transferase, domain 1"/>
    <property type="match status" value="1"/>
</dbReference>
<dbReference type="AlphaFoldDB" id="A0A179SAB5"/>